<name>A0ABN9PDF9_9DINO</name>
<organism evidence="1 2">
    <name type="scientific">Prorocentrum cordatum</name>
    <dbReference type="NCBI Taxonomy" id="2364126"/>
    <lineage>
        <taxon>Eukaryota</taxon>
        <taxon>Sar</taxon>
        <taxon>Alveolata</taxon>
        <taxon>Dinophyceae</taxon>
        <taxon>Prorocentrales</taxon>
        <taxon>Prorocentraceae</taxon>
        <taxon>Prorocentrum</taxon>
    </lineage>
</organism>
<proteinExistence type="predicted"/>
<keyword evidence="2" id="KW-1185">Reference proteome</keyword>
<dbReference type="EMBL" id="CAUYUJ010000497">
    <property type="protein sequence ID" value="CAK0790896.1"/>
    <property type="molecule type" value="Genomic_DNA"/>
</dbReference>
<evidence type="ECO:0000313" key="1">
    <source>
        <dbReference type="EMBL" id="CAK0790896.1"/>
    </source>
</evidence>
<dbReference type="Proteomes" id="UP001189429">
    <property type="component" value="Unassembled WGS sequence"/>
</dbReference>
<reference evidence="1" key="1">
    <citation type="submission" date="2023-10" db="EMBL/GenBank/DDBJ databases">
        <authorList>
            <person name="Chen Y."/>
            <person name="Shah S."/>
            <person name="Dougan E. K."/>
            <person name="Thang M."/>
            <person name="Chan C."/>
        </authorList>
    </citation>
    <scope>NUCLEOTIDE SEQUENCE [LARGE SCALE GENOMIC DNA]</scope>
</reference>
<accession>A0ABN9PDF9</accession>
<protein>
    <submittedName>
        <fullName evidence="1">Uncharacterized protein</fullName>
    </submittedName>
</protein>
<gene>
    <name evidence="1" type="ORF">PCOR1329_LOCUS2023</name>
</gene>
<sequence length="310" mass="34133">MVVSRGEGGKTLTLTTTTALDHAIGNRIRARGVRMAKQKKHLCVTTVAGRYRRVGAISKRAVQFATRRNRIARVRQAGGPAHKVFRHARVPSLLYGVKVMGMADANLGQLRQSVSTAMRGNAKGRSTFSTLLANDKDQGTLANSSPILAWAQTRQEAEEDQSLVTRLRTAWKRWVLQVGFAKVPWQHVRGPAGAFVATVQRLGWMTQDLHELHHYVRNATEQGLQDAWLAKWGAEFNLQSIFAARLFAKGVVPDAICKARNMGEGTDRHRPLFGAAGSFVEFATGFVEADGSLLYGKYVALRRGGRLLCS</sequence>
<evidence type="ECO:0000313" key="2">
    <source>
        <dbReference type="Proteomes" id="UP001189429"/>
    </source>
</evidence>
<comment type="caution">
    <text evidence="1">The sequence shown here is derived from an EMBL/GenBank/DDBJ whole genome shotgun (WGS) entry which is preliminary data.</text>
</comment>